<dbReference type="Gene3D" id="3.90.550.10">
    <property type="entry name" value="Spore Coat Polysaccharide Biosynthesis Protein SpsA, Chain A"/>
    <property type="match status" value="1"/>
</dbReference>
<dbReference type="Proteomes" id="UP000285768">
    <property type="component" value="Chromosome"/>
</dbReference>
<evidence type="ECO:0000313" key="4">
    <source>
        <dbReference type="Proteomes" id="UP000285768"/>
    </source>
</evidence>
<feature type="domain" description="MobA-like NTP transferase" evidence="2">
    <location>
        <begin position="8"/>
        <end position="127"/>
    </location>
</feature>
<reference evidence="3 4" key="1">
    <citation type="submission" date="2019-01" db="EMBL/GenBank/DDBJ databases">
        <title>Leucobacter muris sp. nov. isolated from the nose of a laboratory mouse.</title>
        <authorList>
            <person name="Benga L."/>
            <person name="Sproeer C."/>
            <person name="Schumann P."/>
            <person name="Verbarg S."/>
            <person name="Bunk B."/>
            <person name="Engelhardt E."/>
            <person name="Benten P.M."/>
            <person name="Sager M."/>
        </authorList>
    </citation>
    <scope>NUCLEOTIDE SEQUENCE [LARGE SCALE GENOMIC DNA]</scope>
    <source>
        <strain evidence="3 4">DSM 101948</strain>
    </source>
</reference>
<dbReference type="PANTHER" id="PTHR19136">
    <property type="entry name" value="MOLYBDENUM COFACTOR GUANYLYLTRANSFERASE"/>
    <property type="match status" value="1"/>
</dbReference>
<dbReference type="EMBL" id="CP035037">
    <property type="protein sequence ID" value="QAB17150.1"/>
    <property type="molecule type" value="Genomic_DNA"/>
</dbReference>
<keyword evidence="1" id="KW-0808">Transferase</keyword>
<dbReference type="InterPro" id="IPR029044">
    <property type="entry name" value="Nucleotide-diphossugar_trans"/>
</dbReference>
<name>A0ABX5QDL0_9MICO</name>
<dbReference type="PANTHER" id="PTHR19136:SF81">
    <property type="entry name" value="MOLYBDENUM COFACTOR GUANYLYLTRANSFERASE"/>
    <property type="match status" value="1"/>
</dbReference>
<dbReference type="SUPFAM" id="SSF53448">
    <property type="entry name" value="Nucleotide-diphospho-sugar transferases"/>
    <property type="match status" value="1"/>
</dbReference>
<proteinExistence type="predicted"/>
<keyword evidence="4" id="KW-1185">Reference proteome</keyword>
<gene>
    <name evidence="3" type="ORF">Leucomu_03725</name>
</gene>
<dbReference type="Pfam" id="PF12804">
    <property type="entry name" value="NTP_transf_3"/>
    <property type="match status" value="1"/>
</dbReference>
<sequence length="144" mass="14990">MSSLRLDAIVLAGGRGRRLGGADKASIRLRDERLIDRTIGAARRIGVERIVVVGPRGATDADAVSVREDPPFSGPLAALSAGLAALESGSAEAGDRAEWVLLLACDLEHPGAVCDALASALARTRNDDRLRDGVLLEDPGGRSQ</sequence>
<organism evidence="3 4">
    <name type="scientific">Leucobacter muris</name>
    <dbReference type="NCBI Taxonomy" id="1935379"/>
    <lineage>
        <taxon>Bacteria</taxon>
        <taxon>Bacillati</taxon>
        <taxon>Actinomycetota</taxon>
        <taxon>Actinomycetes</taxon>
        <taxon>Micrococcales</taxon>
        <taxon>Microbacteriaceae</taxon>
        <taxon>Leucobacter</taxon>
    </lineage>
</organism>
<protein>
    <recommendedName>
        <fullName evidence="2">MobA-like NTP transferase domain-containing protein</fullName>
    </recommendedName>
</protein>
<dbReference type="RefSeq" id="WP_128386399.1">
    <property type="nucleotide sequence ID" value="NZ_CP035037.1"/>
</dbReference>
<dbReference type="InterPro" id="IPR025877">
    <property type="entry name" value="MobA-like_NTP_Trfase"/>
</dbReference>
<evidence type="ECO:0000313" key="3">
    <source>
        <dbReference type="EMBL" id="QAB17150.1"/>
    </source>
</evidence>
<evidence type="ECO:0000256" key="1">
    <source>
        <dbReference type="ARBA" id="ARBA00022679"/>
    </source>
</evidence>
<evidence type="ECO:0000259" key="2">
    <source>
        <dbReference type="Pfam" id="PF12804"/>
    </source>
</evidence>
<accession>A0ABX5QDL0</accession>